<dbReference type="InterPro" id="IPR002068">
    <property type="entry name" value="A-crystallin/Hsp20_dom"/>
</dbReference>
<evidence type="ECO:0000313" key="6">
    <source>
        <dbReference type="EMBL" id="CAA9431812.1"/>
    </source>
</evidence>
<sequence length="140" mass="15169">MDNAMQTTGGRTAQTQSQANGGRGAQNAPAQHVVPPVDIFEDEHGITLLADLPGVSRERLGVRVDGDSLLIEGTAEVAGPRELELVYGEAQVPAYRREFTLSRELDASRIDAQLKDGVLRLSIPKAEDAKPRRIEVRLAD</sequence>
<evidence type="ECO:0000259" key="5">
    <source>
        <dbReference type="PROSITE" id="PS01031"/>
    </source>
</evidence>
<feature type="domain" description="SHSP" evidence="5">
    <location>
        <begin position="28"/>
        <end position="139"/>
    </location>
</feature>
<dbReference type="CDD" id="cd06464">
    <property type="entry name" value="ACD_sHsps-like"/>
    <property type="match status" value="1"/>
</dbReference>
<reference evidence="6" key="1">
    <citation type="submission" date="2020-02" db="EMBL/GenBank/DDBJ databases">
        <authorList>
            <person name="Meier V. D."/>
        </authorList>
    </citation>
    <scope>NUCLEOTIDE SEQUENCE</scope>
    <source>
        <strain evidence="6">AVDCRST_MAG51</strain>
    </source>
</reference>
<evidence type="ECO:0000256" key="2">
    <source>
        <dbReference type="PROSITE-ProRule" id="PRU00285"/>
    </source>
</evidence>
<comment type="similarity">
    <text evidence="2 3">Belongs to the small heat shock protein (HSP20) family.</text>
</comment>
<name>A0A6J4Q1G5_9BURK</name>
<dbReference type="Pfam" id="PF00011">
    <property type="entry name" value="HSP20"/>
    <property type="match status" value="1"/>
</dbReference>
<proteinExistence type="inferred from homology"/>
<dbReference type="PANTHER" id="PTHR46733">
    <property type="entry name" value="26.5 KDA HEAT SHOCK PROTEIN, MITOCHONDRIAL"/>
    <property type="match status" value="1"/>
</dbReference>
<feature type="compositionally biased region" description="Polar residues" evidence="4">
    <location>
        <begin position="1"/>
        <end position="20"/>
    </location>
</feature>
<evidence type="ECO:0000256" key="3">
    <source>
        <dbReference type="RuleBase" id="RU003616"/>
    </source>
</evidence>
<dbReference type="InterPro" id="IPR008978">
    <property type="entry name" value="HSP20-like_chaperone"/>
</dbReference>
<dbReference type="PANTHER" id="PTHR46733:SF4">
    <property type="entry name" value="HEAT SHOCK PROTEIN 21, CHLOROPLASTIC"/>
    <property type="match status" value="1"/>
</dbReference>
<dbReference type="InterPro" id="IPR044587">
    <property type="entry name" value="HSP21-like"/>
</dbReference>
<organism evidence="6">
    <name type="scientific">uncultured Ramlibacter sp</name>
    <dbReference type="NCBI Taxonomy" id="260755"/>
    <lineage>
        <taxon>Bacteria</taxon>
        <taxon>Pseudomonadati</taxon>
        <taxon>Pseudomonadota</taxon>
        <taxon>Betaproteobacteria</taxon>
        <taxon>Burkholderiales</taxon>
        <taxon>Comamonadaceae</taxon>
        <taxon>Ramlibacter</taxon>
        <taxon>environmental samples</taxon>
    </lineage>
</organism>
<dbReference type="SUPFAM" id="SSF49764">
    <property type="entry name" value="HSP20-like chaperones"/>
    <property type="match status" value="1"/>
</dbReference>
<dbReference type="Gene3D" id="2.60.40.790">
    <property type="match status" value="1"/>
</dbReference>
<dbReference type="PROSITE" id="PS01031">
    <property type="entry name" value="SHSP"/>
    <property type="match status" value="1"/>
</dbReference>
<accession>A0A6J4Q1G5</accession>
<keyword evidence="1" id="KW-0346">Stress response</keyword>
<dbReference type="GO" id="GO:0009408">
    <property type="term" value="P:response to heat"/>
    <property type="evidence" value="ECO:0007669"/>
    <property type="project" value="InterPro"/>
</dbReference>
<protein>
    <recommendedName>
        <fullName evidence="5">SHSP domain-containing protein</fullName>
    </recommendedName>
</protein>
<dbReference type="AlphaFoldDB" id="A0A6J4Q1G5"/>
<evidence type="ECO:0000256" key="1">
    <source>
        <dbReference type="ARBA" id="ARBA00023016"/>
    </source>
</evidence>
<feature type="region of interest" description="Disordered" evidence="4">
    <location>
        <begin position="1"/>
        <end position="30"/>
    </location>
</feature>
<dbReference type="EMBL" id="CADCUX010000574">
    <property type="protein sequence ID" value="CAA9431812.1"/>
    <property type="molecule type" value="Genomic_DNA"/>
</dbReference>
<evidence type="ECO:0000256" key="4">
    <source>
        <dbReference type="SAM" id="MobiDB-lite"/>
    </source>
</evidence>
<gene>
    <name evidence="6" type="ORF">AVDCRST_MAG51-2717</name>
</gene>